<dbReference type="PANTHER" id="PTHR46268:SF6">
    <property type="entry name" value="UNIVERSAL STRESS PROTEIN UP12"/>
    <property type="match status" value="1"/>
</dbReference>
<keyword evidence="4" id="KW-1185">Reference proteome</keyword>
<evidence type="ECO:0000259" key="2">
    <source>
        <dbReference type="Pfam" id="PF00582"/>
    </source>
</evidence>
<dbReference type="RefSeq" id="WP_211695407.1">
    <property type="nucleotide sequence ID" value="NZ_CP046600.1"/>
</dbReference>
<evidence type="ECO:0000313" key="4">
    <source>
        <dbReference type="Proteomes" id="UP000682202"/>
    </source>
</evidence>
<dbReference type="InterPro" id="IPR006015">
    <property type="entry name" value="Universal_stress_UspA"/>
</dbReference>
<dbReference type="Proteomes" id="UP000682202">
    <property type="component" value="Chromosome"/>
</dbReference>
<name>A0A975JYP0_9MYCO</name>
<comment type="similarity">
    <text evidence="1">Belongs to the universal stress protein A family.</text>
</comment>
<proteinExistence type="inferred from homology"/>
<dbReference type="InterPro" id="IPR006016">
    <property type="entry name" value="UspA"/>
</dbReference>
<dbReference type="AlphaFoldDB" id="A0A975JYP0"/>
<dbReference type="SUPFAM" id="SSF52402">
    <property type="entry name" value="Adenine nucleotide alpha hydrolases-like"/>
    <property type="match status" value="2"/>
</dbReference>
<accession>A0A975JYP0</accession>
<dbReference type="PANTHER" id="PTHR46268">
    <property type="entry name" value="STRESS RESPONSE PROTEIN NHAX"/>
    <property type="match status" value="1"/>
</dbReference>
<dbReference type="InterPro" id="IPR014729">
    <property type="entry name" value="Rossmann-like_a/b/a_fold"/>
</dbReference>
<dbReference type="Gene3D" id="3.40.50.12370">
    <property type="match status" value="1"/>
</dbReference>
<evidence type="ECO:0000313" key="3">
    <source>
        <dbReference type="EMBL" id="QUR67833.1"/>
    </source>
</evidence>
<dbReference type="PRINTS" id="PR01438">
    <property type="entry name" value="UNVRSLSTRESS"/>
</dbReference>
<dbReference type="EMBL" id="CP046600">
    <property type="protein sequence ID" value="QUR67833.1"/>
    <property type="molecule type" value="Genomic_DNA"/>
</dbReference>
<dbReference type="Pfam" id="PF00582">
    <property type="entry name" value="Usp"/>
    <property type="match status" value="2"/>
</dbReference>
<sequence>MPVGAIVGYDGSPSANAAIDAGTLLFPGAHGWITYLWVPPFASDAVRHRVRSITRDTREATEMVEREGQRQAQRLVEMGVTLAGAAGWDAEPLLKRTWGAEGLRFAQTAEEVHAELVLVGSRGHGGTQAVLGSVADMVVRSCARPVVVVPYPMLTAEWAGLPEGPVLVGWDGSPGAETAITSARKLFTQRDVVLVAVDEDHNVTPPPADPAVTGGGDIVRLSVDRKHGSHARAVSDALIAAAEDRGAAAVVVGSQGHSAARDILLGSVAMGTLHHSHRPVMVVPSGRAVPTQS</sequence>
<reference evidence="3" key="1">
    <citation type="submission" date="2019-12" db="EMBL/GenBank/DDBJ databases">
        <title>Mycobacterium spongiae sp. nov.</title>
        <authorList>
            <person name="Stinear T."/>
        </authorList>
    </citation>
    <scope>NUCLEOTIDE SEQUENCE</scope>
    <source>
        <strain evidence="3">FSD4b-SM</strain>
    </source>
</reference>
<gene>
    <name evidence="3" type="ORF">F6B93_12600</name>
</gene>
<organism evidence="3 4">
    <name type="scientific">Mycobacterium spongiae</name>
    <dbReference type="NCBI Taxonomy" id="886343"/>
    <lineage>
        <taxon>Bacteria</taxon>
        <taxon>Bacillati</taxon>
        <taxon>Actinomycetota</taxon>
        <taxon>Actinomycetes</taxon>
        <taxon>Mycobacteriales</taxon>
        <taxon>Mycobacteriaceae</taxon>
        <taxon>Mycobacterium</taxon>
    </lineage>
</organism>
<feature type="domain" description="UspA" evidence="2">
    <location>
        <begin position="165"/>
        <end position="284"/>
    </location>
</feature>
<evidence type="ECO:0000256" key="1">
    <source>
        <dbReference type="ARBA" id="ARBA00008791"/>
    </source>
</evidence>
<dbReference type="CDD" id="cd00293">
    <property type="entry name" value="USP-like"/>
    <property type="match status" value="1"/>
</dbReference>
<feature type="domain" description="UspA" evidence="2">
    <location>
        <begin position="7"/>
        <end position="150"/>
    </location>
</feature>
<protein>
    <submittedName>
        <fullName evidence="3">Universal stress protein</fullName>
    </submittedName>
</protein>
<dbReference type="KEGG" id="mspg:F6B93_12600"/>
<dbReference type="Gene3D" id="3.40.50.620">
    <property type="entry name" value="HUPs"/>
    <property type="match status" value="1"/>
</dbReference>